<keyword evidence="3" id="KW-1185">Reference proteome</keyword>
<organism evidence="2 3">
    <name type="scientific">Knoellia aerolata DSM 18566</name>
    <dbReference type="NCBI Taxonomy" id="1385519"/>
    <lineage>
        <taxon>Bacteria</taxon>
        <taxon>Bacillati</taxon>
        <taxon>Actinomycetota</taxon>
        <taxon>Actinomycetes</taxon>
        <taxon>Micrococcales</taxon>
        <taxon>Intrasporangiaceae</taxon>
        <taxon>Knoellia</taxon>
    </lineage>
</organism>
<dbReference type="eggNOG" id="ENOG5031YA4">
    <property type="taxonomic scope" value="Bacteria"/>
</dbReference>
<gene>
    <name evidence="2" type="ORF">N801_11765</name>
</gene>
<comment type="caution">
    <text evidence="2">The sequence shown here is derived from an EMBL/GenBank/DDBJ whole genome shotgun (WGS) entry which is preliminary data.</text>
</comment>
<protein>
    <submittedName>
        <fullName evidence="2">Uncharacterized protein</fullName>
    </submittedName>
</protein>
<feature type="region of interest" description="Disordered" evidence="1">
    <location>
        <begin position="1"/>
        <end position="25"/>
    </location>
</feature>
<proteinExistence type="predicted"/>
<name>A0A0A0K4Y3_9MICO</name>
<accession>A0A0A0K4Y3</accession>
<dbReference type="AlphaFoldDB" id="A0A0A0K4Y3"/>
<dbReference type="Proteomes" id="UP000030013">
    <property type="component" value="Unassembled WGS sequence"/>
</dbReference>
<sequence length="196" mass="20454">MDDRSRSAVLGPRLASPPRAEDGPTVTSRLVDTALVRTASDPRWTVTCVEYPYGVVRLERKARLTQIVVGDHVGSSESLQRGESFAAAACTADGELLVAVRAAPPAIVVNRHACRTRPCDGAAHDTEFPAAGERLILLSCAVFEAVPDVLVDGVNGVASGRLTTQDPESLLIDLVGAAACGAGVIVDHHPWVGSGP</sequence>
<evidence type="ECO:0000313" key="2">
    <source>
        <dbReference type="EMBL" id="KGN42896.1"/>
    </source>
</evidence>
<evidence type="ECO:0000256" key="1">
    <source>
        <dbReference type="SAM" id="MobiDB-lite"/>
    </source>
</evidence>
<dbReference type="EMBL" id="AVPL01000002">
    <property type="protein sequence ID" value="KGN42896.1"/>
    <property type="molecule type" value="Genomic_DNA"/>
</dbReference>
<dbReference type="STRING" id="1385519.N801_11765"/>
<evidence type="ECO:0000313" key="3">
    <source>
        <dbReference type="Proteomes" id="UP000030013"/>
    </source>
</evidence>
<reference evidence="2 3" key="1">
    <citation type="submission" date="2013-08" db="EMBL/GenBank/DDBJ databases">
        <title>The genome sequence of Knoellia aerolata.</title>
        <authorList>
            <person name="Zhu W."/>
            <person name="Wang G."/>
        </authorList>
    </citation>
    <scope>NUCLEOTIDE SEQUENCE [LARGE SCALE GENOMIC DNA]</scope>
    <source>
        <strain evidence="2 3">DSM 18566</strain>
    </source>
</reference>